<dbReference type="InterPro" id="IPR025205">
    <property type="entry name" value="PilX/PilW_C"/>
</dbReference>
<accession>A0A1D9LEF7</accession>
<dbReference type="STRING" id="1108595.BKX93_06320"/>
<dbReference type="GeneID" id="68840822"/>
<keyword evidence="1" id="KW-1133">Transmembrane helix</keyword>
<reference evidence="4 5" key="1">
    <citation type="submission" date="2016-10" db="EMBL/GenBank/DDBJ databases">
        <title>Chromobacterium muskegensis sp. nov., an insecticidal bacterium isolated from Sphagnum bogs.</title>
        <authorList>
            <person name="Sparks M.E."/>
            <person name="Blackburn M.B."/>
            <person name="Gundersen-Rindal D.E."/>
            <person name="Mitchell A."/>
            <person name="Farrar R."/>
            <person name="Kuhar D."/>
        </authorList>
    </citation>
    <scope>NUCLEOTIDE SEQUENCE [LARGE SCALE GENOMIC DNA]</scope>
    <source>
        <strain evidence="4 5">21-1</strain>
    </source>
</reference>
<proteinExistence type="predicted"/>
<evidence type="ECO:0000259" key="3">
    <source>
        <dbReference type="Pfam" id="PF14341"/>
    </source>
</evidence>
<feature type="transmembrane region" description="Helical" evidence="1">
    <location>
        <begin position="15"/>
        <end position="35"/>
    </location>
</feature>
<dbReference type="EMBL" id="CP017707">
    <property type="protein sequence ID" value="AOZ49651.1"/>
    <property type="molecule type" value="Genomic_DNA"/>
</dbReference>
<evidence type="ECO:0000256" key="1">
    <source>
        <dbReference type="SAM" id="Phobius"/>
    </source>
</evidence>
<dbReference type="AlphaFoldDB" id="A0A1D9LEF7"/>
<feature type="domain" description="Type 4 fimbrial biogenesis protein PilX N-terminal" evidence="3">
    <location>
        <begin position="14"/>
        <end position="62"/>
    </location>
</feature>
<evidence type="ECO:0000259" key="2">
    <source>
        <dbReference type="Pfam" id="PF13681"/>
    </source>
</evidence>
<dbReference type="KEGG" id="cvc:BKX93_06320"/>
<evidence type="ECO:0000313" key="4">
    <source>
        <dbReference type="EMBL" id="AOZ49651.1"/>
    </source>
</evidence>
<keyword evidence="1" id="KW-0812">Transmembrane</keyword>
<gene>
    <name evidence="4" type="ORF">BKX93_06320</name>
</gene>
<name>A0A1D9LEF7_9NEIS</name>
<evidence type="ECO:0008006" key="6">
    <source>
        <dbReference type="Google" id="ProtNLM"/>
    </source>
</evidence>
<evidence type="ECO:0000313" key="5">
    <source>
        <dbReference type="Proteomes" id="UP000178776"/>
    </source>
</evidence>
<dbReference type="Proteomes" id="UP000178776">
    <property type="component" value="Chromosome"/>
</dbReference>
<dbReference type="RefSeq" id="WP_070979208.1">
    <property type="nucleotide sequence ID" value="NZ_CP017707.1"/>
</dbReference>
<dbReference type="Pfam" id="PF14341">
    <property type="entry name" value="PilX_N"/>
    <property type="match status" value="1"/>
</dbReference>
<sequence>MTRPSPLSRASRPRGFTMVAALMMLIVITIIGIALMRSSGLLGKLAGNTREKGRAFEAAEATLQYAEWWLNQGGNAGAAVNCSSTQTLSALQICSNAIANPTTNVPWTTGYTYTPPFMTASTNGGGQTYYQAPQLYIQFLGLNAAGTGAIYQLTAIGYGGNAASVAVLQSTYTLYSGTTNLGK</sequence>
<dbReference type="Pfam" id="PF13681">
    <property type="entry name" value="PilX"/>
    <property type="match status" value="1"/>
</dbReference>
<keyword evidence="1" id="KW-0472">Membrane</keyword>
<dbReference type="InterPro" id="IPR025746">
    <property type="entry name" value="PilX_N_dom"/>
</dbReference>
<protein>
    <recommendedName>
        <fullName evidence="6">Pilus assembly protein PilX</fullName>
    </recommendedName>
</protein>
<organism evidence="4 5">
    <name type="scientific">Chromobacterium vaccinii</name>
    <dbReference type="NCBI Taxonomy" id="1108595"/>
    <lineage>
        <taxon>Bacteria</taxon>
        <taxon>Pseudomonadati</taxon>
        <taxon>Pseudomonadota</taxon>
        <taxon>Betaproteobacteria</taxon>
        <taxon>Neisseriales</taxon>
        <taxon>Chromobacteriaceae</taxon>
        <taxon>Chromobacterium</taxon>
    </lineage>
</organism>
<feature type="domain" description="PilX/PilW C-terminal" evidence="2">
    <location>
        <begin position="92"/>
        <end position="173"/>
    </location>
</feature>